<keyword evidence="5" id="KW-1185">Reference proteome</keyword>
<feature type="signal peptide" evidence="2">
    <location>
        <begin position="1"/>
        <end position="22"/>
    </location>
</feature>
<evidence type="ECO:0000259" key="3">
    <source>
        <dbReference type="Pfam" id="PF16403"/>
    </source>
</evidence>
<feature type="chain" id="PRO_5043560690" description="Pesticidal crystal protein Cry22Aa Ig-like domain-containing protein" evidence="2">
    <location>
        <begin position="23"/>
        <end position="1577"/>
    </location>
</feature>
<reference evidence="4 5" key="1">
    <citation type="journal article" date="2023" name="Microbiol. Spectr.">
        <title>Symbiosis of Carpenter Bees with Uncharacterized Lactic Acid Bacteria Showing NAD Auxotrophy.</title>
        <authorList>
            <person name="Kawasaki S."/>
            <person name="Ozawa K."/>
            <person name="Mori T."/>
            <person name="Yamamoto A."/>
            <person name="Ito M."/>
            <person name="Ohkuma M."/>
            <person name="Sakamoto M."/>
            <person name="Matsutani M."/>
        </authorList>
    </citation>
    <scope>NUCLEOTIDE SEQUENCE [LARGE SCALE GENOMIC DNA]</scope>
    <source>
        <strain evidence="4 5">KimC2</strain>
    </source>
</reference>
<evidence type="ECO:0000313" key="4">
    <source>
        <dbReference type="EMBL" id="BDR56846.1"/>
    </source>
</evidence>
<gene>
    <name evidence="4" type="ORF">KIMC2_14080</name>
</gene>
<name>A0AAU9D2X2_9LACO</name>
<accession>A0AAU9D2X2</accession>
<dbReference type="Gene3D" id="2.60.40.10">
    <property type="entry name" value="Immunoglobulins"/>
    <property type="match status" value="2"/>
</dbReference>
<proteinExistence type="predicted"/>
<evidence type="ECO:0000256" key="2">
    <source>
        <dbReference type="SAM" id="SignalP"/>
    </source>
</evidence>
<dbReference type="RefSeq" id="WP_317695384.1">
    <property type="nucleotide sequence ID" value="NZ_AP026801.1"/>
</dbReference>
<dbReference type="InterPro" id="IPR013783">
    <property type="entry name" value="Ig-like_fold"/>
</dbReference>
<sequence>MKFKLTGLAGTALLLLSPVASAMSAVTQAVPVQADNTWDYDVDEPGLGDYDQLLQNAGPSDGIVDWYPTKDAMSENPTGQKLLKQLIDLSIATNDKDSDARKILFNDTTGNNANASYKDTYNKYSVALGFIAQILNFNNSKSGVGARLEQSAVAGNFDPEDSEGQNVIRGKVLDDPSNKSLGHNISDVLGTAFFGNADDAYAQIYVNGYDNVAQNEANIIREATSSITIVAQSKTTGKKATAIFKLNNKTLPKGSDNSKLNNYIDGSVYALDNKNGNGDIAGLNMTTASRNSISGIKFSRDSTFWIDGKNGDGTIVVPRGTTAKEIAELISRKKITSNNSLRESAPMKAIQNADGTPISSDGKKHAYNHFYEQEELRGSNGFHFSGEFVANGSTNLNNIDFNYANRIRYGINGPIQSTALTAGKQYREYNNVFNSDQGAVSTAGGFRHFTGDERSANGWFGGTASGAGHMLDTNEMYAGGWNNKSAHEIPNVEKSEGDPYSNTKTDDSVDPATHMIVKGTDNQHVAVIDGENPEKKYTNIGKVKHLFQPSSYFKEAYDANHFVTNSPSITDTNVDDIAKKIADNGSFNINDPSGVVKKSFTYEVPVSSWIYKSYNNPYSTIMSSAGAQTIDGQELLTNRENSNLQPQEKLDLKDPNNDNPSDSQTTLSLGNGNNNGIVINTGKVPDIKHPTDRSKDVDSYFYSGVFSSLVPGNGELKFRVNGGDFKIVAGTEGTLVKYGTVGTDGENNVPGNNEVQSISYKGANLMQPTTPQLSVDVNNPTVLKTPQRNEAKLITGNLNEDITKNIQLRDEAEYFVQVWDKNTTIKEKDSSGNYVYTDKPKSLIYNSSVTGASSGLFDVKTLGKVDSPNFESKYYLAGVVQLDSSGNLKYFTLNDHLVQSNASKRAYFNSNLYNNPDGPFAGKFVSGRPTSVKKPNTNNSRFFVSQDFSVGPVSSDMINDPGVKGSGITIDGKYYPYGKSDSTIDQTSEQNAADILKLTVMYNDPTLNTDNNSIADSADPLKKEFTDEGGDGNGFGTDGSGYKLVTIADTAKKQGVSEDELAGEVAKVTGKSTNEVKRTKWVQATLPRLKENAGTARINVVIYDKAAVSAPTKQDTKPSFSTTDISGGNDPFNVNFRPYTTTYDDGAVLKAADVPQNFKNLLSKTLVAGNPDLVGSTAKLQQILVSTFLDSWQQNDGSFKQTDTGAGVNSPLYLYGGFGISNSDTKNSYAQWPKGYTDNSGEYNTAITNHQGDFYRGGVNLKEADNKGTITGIPFTALTADVSKLDITKAGTYPVVYTYTNPSNSKDTASITVPVTVSDSSAPVFSFQGTTNTTIHTGDKFDINNYKVVGSWSIFNNYGGDYNKLPNFEGIAKNADGTPKVTVTGTVDTHKPGIYQLTYKATSVSGAVTEMVRNITVLPTNGSITTPSTDDWNINAYKAVGYINYVPGYGIMVYNAPAGSGTGQRLAHGTAWKISQRAVNAKGETFYRVGDNQWINGKYVSFSPINTVTPLKGEVMIVYKKGYGVNLWKSASTTNGYYPGRKLMHGSRWKVSGKQNGFYNVGKDQWIQGDYAGFRSY</sequence>
<dbReference type="InterPro" id="IPR032179">
    <property type="entry name" value="Cry22Aa_Ig-like"/>
</dbReference>
<feature type="domain" description="Pesticidal crystal protein Cry22Aa Ig-like" evidence="3">
    <location>
        <begin position="1350"/>
        <end position="1417"/>
    </location>
</feature>
<organism evidence="4 5">
    <name type="scientific">Xylocopilactobacillus apis</name>
    <dbReference type="NCBI Taxonomy" id="2932183"/>
    <lineage>
        <taxon>Bacteria</taxon>
        <taxon>Bacillati</taxon>
        <taxon>Bacillota</taxon>
        <taxon>Bacilli</taxon>
        <taxon>Lactobacillales</taxon>
        <taxon>Lactobacillaceae</taxon>
        <taxon>Xylocopilactobacillus</taxon>
    </lineage>
</organism>
<dbReference type="Proteomes" id="UP001321804">
    <property type="component" value="Chromosome"/>
</dbReference>
<dbReference type="Pfam" id="PF16403">
    <property type="entry name" value="Bact_surface_Ig-like"/>
    <property type="match status" value="1"/>
</dbReference>
<feature type="compositionally biased region" description="Polar residues" evidence="1">
    <location>
        <begin position="657"/>
        <end position="669"/>
    </location>
</feature>
<dbReference type="KEGG" id="xak:KIMC2_14080"/>
<protein>
    <recommendedName>
        <fullName evidence="3">Pesticidal crystal protein Cry22Aa Ig-like domain-containing protein</fullName>
    </recommendedName>
</protein>
<evidence type="ECO:0000313" key="5">
    <source>
        <dbReference type="Proteomes" id="UP001321804"/>
    </source>
</evidence>
<feature type="region of interest" description="Disordered" evidence="1">
    <location>
        <begin position="642"/>
        <end position="692"/>
    </location>
</feature>
<dbReference type="EMBL" id="AP026801">
    <property type="protein sequence ID" value="BDR56846.1"/>
    <property type="molecule type" value="Genomic_DNA"/>
</dbReference>
<evidence type="ECO:0000256" key="1">
    <source>
        <dbReference type="SAM" id="MobiDB-lite"/>
    </source>
</evidence>
<keyword evidence="2" id="KW-0732">Signal</keyword>